<evidence type="ECO:0000259" key="1">
    <source>
        <dbReference type="PROSITE" id="PS50280"/>
    </source>
</evidence>
<dbReference type="PANTHER" id="PTHR13271:SF76">
    <property type="entry name" value="SET DOMAIN-CONTAINING PROTEIN 8"/>
    <property type="match status" value="1"/>
</dbReference>
<proteinExistence type="predicted"/>
<dbReference type="GO" id="GO:0005634">
    <property type="term" value="C:nucleus"/>
    <property type="evidence" value="ECO:0007669"/>
    <property type="project" value="TreeGrafter"/>
</dbReference>
<dbReference type="SUPFAM" id="SSF82199">
    <property type="entry name" value="SET domain"/>
    <property type="match status" value="1"/>
</dbReference>
<comment type="caution">
    <text evidence="2">The sequence shown here is derived from an EMBL/GenBank/DDBJ whole genome shotgun (WGS) entry which is preliminary data.</text>
</comment>
<gene>
    <name evidence="2" type="ORF">LTR84_002319</name>
</gene>
<evidence type="ECO:0000313" key="3">
    <source>
        <dbReference type="Proteomes" id="UP001358417"/>
    </source>
</evidence>
<dbReference type="Pfam" id="PF00856">
    <property type="entry name" value="SET"/>
    <property type="match status" value="1"/>
</dbReference>
<dbReference type="PROSITE" id="PS50280">
    <property type="entry name" value="SET"/>
    <property type="match status" value="1"/>
</dbReference>
<dbReference type="InterPro" id="IPR046341">
    <property type="entry name" value="SET_dom_sf"/>
</dbReference>
<dbReference type="GeneID" id="89970531"/>
<evidence type="ECO:0000313" key="2">
    <source>
        <dbReference type="EMBL" id="KAK5053345.1"/>
    </source>
</evidence>
<protein>
    <recommendedName>
        <fullName evidence="1">SET domain-containing protein</fullName>
    </recommendedName>
</protein>
<dbReference type="RefSeq" id="XP_064706787.1">
    <property type="nucleotide sequence ID" value="XM_064845933.1"/>
</dbReference>
<dbReference type="AlphaFoldDB" id="A0AAV9NFJ9"/>
<dbReference type="GO" id="GO:0016279">
    <property type="term" value="F:protein-lysine N-methyltransferase activity"/>
    <property type="evidence" value="ECO:0007669"/>
    <property type="project" value="TreeGrafter"/>
</dbReference>
<dbReference type="InterPro" id="IPR050600">
    <property type="entry name" value="SETD3_SETD6_MTase"/>
</dbReference>
<dbReference type="Proteomes" id="UP001358417">
    <property type="component" value="Unassembled WGS sequence"/>
</dbReference>
<dbReference type="InterPro" id="IPR001214">
    <property type="entry name" value="SET_dom"/>
</dbReference>
<keyword evidence="3" id="KW-1185">Reference proteome</keyword>
<dbReference type="EMBL" id="JAVRRD010000012">
    <property type="protein sequence ID" value="KAK5053345.1"/>
    <property type="molecule type" value="Genomic_DNA"/>
</dbReference>
<feature type="domain" description="SET" evidence="1">
    <location>
        <begin position="25"/>
        <end position="269"/>
    </location>
</feature>
<reference evidence="2 3" key="1">
    <citation type="submission" date="2023-08" db="EMBL/GenBank/DDBJ databases">
        <title>Black Yeasts Isolated from many extreme environments.</title>
        <authorList>
            <person name="Coleine C."/>
            <person name="Stajich J.E."/>
            <person name="Selbmann L."/>
        </authorList>
    </citation>
    <scope>NUCLEOTIDE SEQUENCE [LARGE SCALE GENOMIC DNA]</scope>
    <source>
        <strain evidence="2 3">CCFEE 5792</strain>
    </source>
</reference>
<organism evidence="2 3">
    <name type="scientific">Exophiala bonariae</name>
    <dbReference type="NCBI Taxonomy" id="1690606"/>
    <lineage>
        <taxon>Eukaryota</taxon>
        <taxon>Fungi</taxon>
        <taxon>Dikarya</taxon>
        <taxon>Ascomycota</taxon>
        <taxon>Pezizomycotina</taxon>
        <taxon>Eurotiomycetes</taxon>
        <taxon>Chaetothyriomycetidae</taxon>
        <taxon>Chaetothyriales</taxon>
        <taxon>Herpotrichiellaceae</taxon>
        <taxon>Exophiala</taxon>
    </lineage>
</organism>
<dbReference type="CDD" id="cd10527">
    <property type="entry name" value="SET_LSMT"/>
    <property type="match status" value="1"/>
</dbReference>
<dbReference type="PANTHER" id="PTHR13271">
    <property type="entry name" value="UNCHARACTERIZED PUTATIVE METHYLTRANSFERASE"/>
    <property type="match status" value="1"/>
</dbReference>
<name>A0AAV9NFJ9_9EURO</name>
<dbReference type="Gene3D" id="3.90.1410.10">
    <property type="entry name" value="set domain protein methyltransferase, domain 1"/>
    <property type="match status" value="1"/>
</dbReference>
<accession>A0AAV9NFJ9</accession>
<sequence length="455" mass="51388">MKQTSLPLASLSSWSHFNQVRLLGASVEPHIVAPDGTDKGGGLLATADHGPGASLLAVPLELLLSKERVEHYAKEDKSFKELIEAVPSLFQTPRAAVLLFLAWQMTINNPEAAHHGLGLQNPFADYLKFLPKKILLPTFYTSEERDLLVGTSLFDALDQKSTSLEREFNNLKEATETIPWIQRVWWDDESGCLDMEDWKLADAIYRSRALDLPRGTGIGMVPVVDMANHASDDRFNARFEVDEIHEHVLLVVRDNKSIQQGEEITIMYGVGGACEMIFSYGFIDEHATSAREVFLNLTIPSDDPLRRAKIRFAQEAPGVRLYVDDQNEVKWESTFVWWACVNQEDGLDFRVEQLVTGDTELKAVWNDQDLPANALHSTLLNHRLYDLFLLRAIVTIQQRVEEQGMRMAESQDGFEALVPDNVLIRTSVHETIGKLRSLEMDLLSRAYETLEIQVT</sequence>